<dbReference type="PANTHER" id="PTHR31672">
    <property type="entry name" value="BNACNNG10540D PROTEIN"/>
    <property type="match status" value="1"/>
</dbReference>
<name>A0ABD3HZN4_9MARC</name>
<evidence type="ECO:0000313" key="1">
    <source>
        <dbReference type="EMBL" id="KAL3695516.1"/>
    </source>
</evidence>
<dbReference type="InterPro" id="IPR050796">
    <property type="entry name" value="SCF_F-box_component"/>
</dbReference>
<sequence>MEASEDLESTLWQQLPFELLENILTKLPVTNLMTDQGLICFKSHCLDTLFIYNPLTRQWKELKIPVEDDDPLPWQTKELGVFQDDHLLFSRTEDEHSSTWTSTSVYPDLPLDSPLEDELRPRWKPLWVPGASVRCGQNLYWLVEEADEPYGTLFRFIVRFDVKAGIWTVDEPDLPYQRLVVVPKDPAFAPSDFPYSYTLHEFERREPDRQLESKPPQWNFHLAPHDGVVYVMAFDSLIRREAFSGEFSSLMPEVKMVDADFVCKVRELADPPKRYLPTKLSSQGEVWYVVFEHGGVRWHERGTKPLLVFAYSPRRNI</sequence>
<reference evidence="1 2" key="1">
    <citation type="submission" date="2024-09" db="EMBL/GenBank/DDBJ databases">
        <title>Chromosome-scale assembly of Riccia sorocarpa.</title>
        <authorList>
            <person name="Paukszto L."/>
        </authorList>
    </citation>
    <scope>NUCLEOTIDE SEQUENCE [LARGE SCALE GENOMIC DNA]</scope>
    <source>
        <strain evidence="1">LP-2024</strain>
        <tissue evidence="1">Aerial parts of the thallus</tissue>
    </source>
</reference>
<protein>
    <recommendedName>
        <fullName evidence="3">F-box domain-containing protein</fullName>
    </recommendedName>
</protein>
<comment type="caution">
    <text evidence="1">The sequence shown here is derived from an EMBL/GenBank/DDBJ whole genome shotgun (WGS) entry which is preliminary data.</text>
</comment>
<organism evidence="1 2">
    <name type="scientific">Riccia sorocarpa</name>
    <dbReference type="NCBI Taxonomy" id="122646"/>
    <lineage>
        <taxon>Eukaryota</taxon>
        <taxon>Viridiplantae</taxon>
        <taxon>Streptophyta</taxon>
        <taxon>Embryophyta</taxon>
        <taxon>Marchantiophyta</taxon>
        <taxon>Marchantiopsida</taxon>
        <taxon>Marchantiidae</taxon>
        <taxon>Marchantiales</taxon>
        <taxon>Ricciaceae</taxon>
        <taxon>Riccia</taxon>
    </lineage>
</organism>
<dbReference type="AlphaFoldDB" id="A0ABD3HZN4"/>
<accession>A0ABD3HZN4</accession>
<keyword evidence="2" id="KW-1185">Reference proteome</keyword>
<dbReference type="PANTHER" id="PTHR31672:SF2">
    <property type="entry name" value="F-BOX DOMAIN-CONTAINING PROTEIN"/>
    <property type="match status" value="1"/>
</dbReference>
<evidence type="ECO:0008006" key="3">
    <source>
        <dbReference type="Google" id="ProtNLM"/>
    </source>
</evidence>
<proteinExistence type="predicted"/>
<dbReference type="Proteomes" id="UP001633002">
    <property type="component" value="Unassembled WGS sequence"/>
</dbReference>
<evidence type="ECO:0000313" key="2">
    <source>
        <dbReference type="Proteomes" id="UP001633002"/>
    </source>
</evidence>
<dbReference type="EMBL" id="JBJQOH010000002">
    <property type="protein sequence ID" value="KAL3695516.1"/>
    <property type="molecule type" value="Genomic_DNA"/>
</dbReference>
<gene>
    <name evidence="1" type="ORF">R1sor_009592</name>
</gene>